<feature type="transmembrane region" description="Helical" evidence="1">
    <location>
        <begin position="20"/>
        <end position="38"/>
    </location>
</feature>
<dbReference type="EMBL" id="LWGR01000005">
    <property type="protein sequence ID" value="KZM74350.1"/>
    <property type="molecule type" value="Genomic_DNA"/>
</dbReference>
<evidence type="ECO:0000256" key="1">
    <source>
        <dbReference type="SAM" id="Phobius"/>
    </source>
</evidence>
<dbReference type="OrthoDB" id="4319615at2"/>
<sequence>MSLAVIDPAVIVLIALRRPMTPIVAALVMMVDLLGNWVADWPHYRDDLDWLVGNEGGLIQLTAFGAFVLVTAVPLRRALLHHRAL</sequence>
<comment type="caution">
    <text evidence="2">The sequence shown here is derived from an EMBL/GenBank/DDBJ whole genome shotgun (WGS) entry which is preliminary data.</text>
</comment>
<evidence type="ECO:0000313" key="3">
    <source>
        <dbReference type="Proteomes" id="UP000076512"/>
    </source>
</evidence>
<dbReference type="Proteomes" id="UP000076512">
    <property type="component" value="Unassembled WGS sequence"/>
</dbReference>
<keyword evidence="1" id="KW-0812">Transmembrane</keyword>
<gene>
    <name evidence="2" type="ORF">AWN90_24995</name>
</gene>
<proteinExistence type="predicted"/>
<dbReference type="RefSeq" id="WP_082871334.1">
    <property type="nucleotide sequence ID" value="NZ_JABMCZ010000005.1"/>
</dbReference>
<name>A0A164NGU6_9NOCA</name>
<feature type="transmembrane region" description="Helical" evidence="1">
    <location>
        <begin position="58"/>
        <end position="75"/>
    </location>
</feature>
<evidence type="ECO:0000313" key="2">
    <source>
        <dbReference type="EMBL" id="KZM74350.1"/>
    </source>
</evidence>
<dbReference type="AlphaFoldDB" id="A0A164NGU6"/>
<reference evidence="2 3" key="1">
    <citation type="submission" date="2016-04" db="EMBL/GenBank/DDBJ databases">
        <authorList>
            <person name="Evans L.H."/>
            <person name="Alamgir A."/>
            <person name="Owens N."/>
            <person name="Weber N.D."/>
            <person name="Virtaneva K."/>
            <person name="Barbian K."/>
            <person name="Babar A."/>
            <person name="Rosenke K."/>
        </authorList>
    </citation>
    <scope>NUCLEOTIDE SEQUENCE [LARGE SCALE GENOMIC DNA]</scope>
    <source>
        <strain evidence="2 3">IFM 0406</strain>
    </source>
</reference>
<organism evidence="2 3">
    <name type="scientific">Nocardia terpenica</name>
    <dbReference type="NCBI Taxonomy" id="455432"/>
    <lineage>
        <taxon>Bacteria</taxon>
        <taxon>Bacillati</taxon>
        <taxon>Actinomycetota</taxon>
        <taxon>Actinomycetes</taxon>
        <taxon>Mycobacteriales</taxon>
        <taxon>Nocardiaceae</taxon>
        <taxon>Nocardia</taxon>
    </lineage>
</organism>
<keyword evidence="3" id="KW-1185">Reference proteome</keyword>
<keyword evidence="1" id="KW-1133">Transmembrane helix</keyword>
<keyword evidence="1" id="KW-0472">Membrane</keyword>
<accession>A0A164NGU6</accession>
<protein>
    <submittedName>
        <fullName evidence="2">Uncharacterized protein</fullName>
    </submittedName>
</protein>